<dbReference type="SUPFAM" id="SSF48403">
    <property type="entry name" value="Ankyrin repeat"/>
    <property type="match status" value="1"/>
</dbReference>
<name>A0A8H4NF97_9HYPO</name>
<accession>A0A8H4NF97</accession>
<dbReference type="AlphaFoldDB" id="A0A8H4NF97"/>
<dbReference type="Proteomes" id="UP000536711">
    <property type="component" value="Unassembled WGS sequence"/>
</dbReference>
<dbReference type="InterPro" id="IPR036770">
    <property type="entry name" value="Ankyrin_rpt-contain_sf"/>
</dbReference>
<evidence type="ECO:0008006" key="3">
    <source>
        <dbReference type="Google" id="ProtNLM"/>
    </source>
</evidence>
<organism evidence="1 2">
    <name type="scientific">Fusarium acutatum</name>
    <dbReference type="NCBI Taxonomy" id="78861"/>
    <lineage>
        <taxon>Eukaryota</taxon>
        <taxon>Fungi</taxon>
        <taxon>Dikarya</taxon>
        <taxon>Ascomycota</taxon>
        <taxon>Pezizomycotina</taxon>
        <taxon>Sordariomycetes</taxon>
        <taxon>Hypocreomycetidae</taxon>
        <taxon>Hypocreales</taxon>
        <taxon>Nectriaceae</taxon>
        <taxon>Fusarium</taxon>
        <taxon>Fusarium fujikuroi species complex</taxon>
    </lineage>
</organism>
<evidence type="ECO:0000313" key="2">
    <source>
        <dbReference type="Proteomes" id="UP000536711"/>
    </source>
</evidence>
<dbReference type="EMBL" id="JAADJF010000418">
    <property type="protein sequence ID" value="KAF4417817.1"/>
    <property type="molecule type" value="Genomic_DNA"/>
</dbReference>
<keyword evidence="2" id="KW-1185">Reference proteome</keyword>
<proteinExistence type="predicted"/>
<protein>
    <recommendedName>
        <fullName evidence="3">Ankyrin repeat protein</fullName>
    </recommendedName>
</protein>
<gene>
    <name evidence="1" type="ORF">FACUT_12012</name>
</gene>
<reference evidence="1 2" key="1">
    <citation type="submission" date="2020-01" db="EMBL/GenBank/DDBJ databases">
        <title>Identification and distribution of gene clusters putatively required for synthesis of sphingolipid metabolism inhibitors in phylogenetically diverse species of the filamentous fungus Fusarium.</title>
        <authorList>
            <person name="Kim H.-S."/>
            <person name="Busman M."/>
            <person name="Brown D.W."/>
            <person name="Divon H."/>
            <person name="Uhlig S."/>
            <person name="Proctor R.H."/>
        </authorList>
    </citation>
    <scope>NUCLEOTIDE SEQUENCE [LARGE SCALE GENOMIC DNA]</scope>
    <source>
        <strain evidence="1 2">NRRL 13308</strain>
    </source>
</reference>
<sequence>MLRHQSYLNVSRSILGDLIWDAKFHPSHVKTIDAFLKCVRAGDAVFEAVVKIGDNPPTIMNALQYTLTYRPGANMGTGVNILEILTKYFNHPTKHLGQRFGQDRSSLLHMVVRMGNPPAADFLVKLRGIDASYRNSDGFTAFDLCLVRSQDSARDTSLAYTSALDDGVPKARAKEH</sequence>
<evidence type="ECO:0000313" key="1">
    <source>
        <dbReference type="EMBL" id="KAF4417817.1"/>
    </source>
</evidence>
<dbReference type="Gene3D" id="1.25.40.20">
    <property type="entry name" value="Ankyrin repeat-containing domain"/>
    <property type="match status" value="1"/>
</dbReference>
<comment type="caution">
    <text evidence="1">The sequence shown here is derived from an EMBL/GenBank/DDBJ whole genome shotgun (WGS) entry which is preliminary data.</text>
</comment>